<evidence type="ECO:0000256" key="16">
    <source>
        <dbReference type="RuleBase" id="RU003385"/>
    </source>
</evidence>
<keyword evidence="8 16" id="KW-0812">Transmembrane</keyword>
<feature type="transmembrane region" description="Helical" evidence="17">
    <location>
        <begin position="152"/>
        <end position="171"/>
    </location>
</feature>
<gene>
    <name evidence="20" type="ORF">ENJ65_05495</name>
</gene>
<dbReference type="InterPro" id="IPR030689">
    <property type="entry name" value="Cytochrome_b"/>
</dbReference>
<evidence type="ECO:0000256" key="17">
    <source>
        <dbReference type="SAM" id="Phobius"/>
    </source>
</evidence>
<feature type="binding site" description="axial binding residue" evidence="15">
    <location>
        <position position="203"/>
    </location>
    <ligand>
        <name>heme b</name>
        <dbReference type="ChEBI" id="CHEBI:60344"/>
        <label>b566</label>
    </ligand>
    <ligandPart>
        <name>Fe</name>
        <dbReference type="ChEBI" id="CHEBI:18248"/>
    </ligandPart>
</feature>
<dbReference type="PROSITE" id="PS51003">
    <property type="entry name" value="CYTB_CTER"/>
    <property type="match status" value="1"/>
</dbReference>
<evidence type="ECO:0000256" key="2">
    <source>
        <dbReference type="ARBA" id="ARBA00004141"/>
    </source>
</evidence>
<evidence type="ECO:0000256" key="15">
    <source>
        <dbReference type="PIRSR" id="PIRSR038885-2"/>
    </source>
</evidence>
<dbReference type="InterPro" id="IPR036150">
    <property type="entry name" value="Cyt_b/b6_C_sf"/>
</dbReference>
<dbReference type="CDD" id="cd00284">
    <property type="entry name" value="Cytochrome_b_N"/>
    <property type="match status" value="1"/>
</dbReference>
<dbReference type="CDD" id="cd00290">
    <property type="entry name" value="cytochrome_b_C"/>
    <property type="match status" value="1"/>
</dbReference>
<feature type="domain" description="Cytochrome b/b6 C-terminal region profile" evidence="19">
    <location>
        <begin position="218"/>
        <end position="388"/>
    </location>
</feature>
<comment type="cofactor">
    <cofactor evidence="16">
        <name>heme b</name>
        <dbReference type="ChEBI" id="CHEBI:60344"/>
    </cofactor>
    <text evidence="16">Binds 2 heme groups non-covalently.</text>
</comment>
<evidence type="ECO:0000256" key="4">
    <source>
        <dbReference type="ARBA" id="ARBA00013531"/>
    </source>
</evidence>
<dbReference type="Pfam" id="PF00033">
    <property type="entry name" value="Cytochrome_B"/>
    <property type="match status" value="1"/>
</dbReference>
<dbReference type="PROSITE" id="PS51002">
    <property type="entry name" value="CYTB_NTER"/>
    <property type="match status" value="1"/>
</dbReference>
<feature type="transmembrane region" description="Helical" evidence="17">
    <location>
        <begin position="79"/>
        <end position="103"/>
    </location>
</feature>
<feature type="transmembrane region" description="Helical" evidence="17">
    <location>
        <begin position="296"/>
        <end position="316"/>
    </location>
</feature>
<comment type="caution">
    <text evidence="20">The sequence shown here is derived from an EMBL/GenBank/DDBJ whole genome shotgun (WGS) entry which is preliminary data.</text>
</comment>
<comment type="cofactor">
    <cofactor evidence="15">
        <name>heme</name>
        <dbReference type="ChEBI" id="CHEBI:30413"/>
    </cofactor>
    <text evidence="15">Binds 2 heme groups non-covalently.</text>
</comment>
<dbReference type="InterPro" id="IPR005797">
    <property type="entry name" value="Cyt_b/b6_N"/>
</dbReference>
<evidence type="ECO:0000256" key="7">
    <source>
        <dbReference type="ARBA" id="ARBA00022660"/>
    </source>
</evidence>
<feature type="binding site" description="axial binding residue" evidence="15">
    <location>
        <position position="102"/>
    </location>
    <ligand>
        <name>heme b</name>
        <dbReference type="ChEBI" id="CHEBI:60344"/>
        <label>b566</label>
    </ligand>
    <ligandPart>
        <name>Fe</name>
        <dbReference type="ChEBI" id="CHEBI:18248"/>
    </ligandPart>
</feature>
<dbReference type="Proteomes" id="UP000885832">
    <property type="component" value="Unassembled WGS sequence"/>
</dbReference>
<dbReference type="PIRSF" id="PIRSF038885">
    <property type="entry name" value="COB"/>
    <property type="match status" value="1"/>
</dbReference>
<dbReference type="GO" id="GO:0008121">
    <property type="term" value="F:quinol-cytochrome-c reductase activity"/>
    <property type="evidence" value="ECO:0007669"/>
    <property type="project" value="InterPro"/>
</dbReference>
<dbReference type="GO" id="GO:0022904">
    <property type="term" value="P:respiratory electron transport chain"/>
    <property type="evidence" value="ECO:0007669"/>
    <property type="project" value="InterPro"/>
</dbReference>
<dbReference type="FunFam" id="1.20.810.10:FF:000004">
    <property type="entry name" value="Cytochrome b"/>
    <property type="match status" value="1"/>
</dbReference>
<feature type="transmembrane region" description="Helical" evidence="17">
    <location>
        <begin position="34"/>
        <end position="58"/>
    </location>
</feature>
<protein>
    <recommendedName>
        <fullName evidence="4 16">Cytochrome b</fullName>
    </recommendedName>
</protein>
<dbReference type="SUPFAM" id="SSF81342">
    <property type="entry name" value="Transmembrane di-heme cytochromes"/>
    <property type="match status" value="1"/>
</dbReference>
<evidence type="ECO:0000259" key="19">
    <source>
        <dbReference type="PROSITE" id="PS51003"/>
    </source>
</evidence>
<evidence type="ECO:0000256" key="14">
    <source>
        <dbReference type="PIRSR" id="PIRSR038885-1"/>
    </source>
</evidence>
<feature type="transmembrane region" description="Helical" evidence="17">
    <location>
        <begin position="328"/>
        <end position="349"/>
    </location>
</feature>
<accession>A0A832N3Y9</accession>
<dbReference type="PANTHER" id="PTHR19271">
    <property type="entry name" value="CYTOCHROME B"/>
    <property type="match status" value="1"/>
</dbReference>
<keyword evidence="11 17" id="KW-1133">Transmembrane helix</keyword>
<comment type="subcellular location">
    <subcellularLocation>
        <location evidence="2">Membrane</location>
        <topology evidence="2">Multi-pass membrane protein</topology>
    </subcellularLocation>
</comment>
<dbReference type="InterPro" id="IPR027387">
    <property type="entry name" value="Cytb/b6-like_sf"/>
</dbReference>
<dbReference type="GO" id="GO:0016491">
    <property type="term" value="F:oxidoreductase activity"/>
    <property type="evidence" value="ECO:0007669"/>
    <property type="project" value="InterPro"/>
</dbReference>
<comment type="function">
    <text evidence="1 16">Component of the ubiquinol-cytochrome c reductase complex (complex III or cytochrome b-c1 complex), which is a respiratory chain that generates an electrochemical potential coupled to ATP synthesis.</text>
</comment>
<dbReference type="Gene3D" id="1.20.810.10">
    <property type="entry name" value="Cytochrome Bc1 Complex, Chain C"/>
    <property type="match status" value="1"/>
</dbReference>
<evidence type="ECO:0000256" key="1">
    <source>
        <dbReference type="ARBA" id="ARBA00002444"/>
    </source>
</evidence>
<keyword evidence="10 16" id="KW-0249">Electron transport</keyword>
<evidence type="ECO:0000256" key="8">
    <source>
        <dbReference type="ARBA" id="ARBA00022692"/>
    </source>
</evidence>
<dbReference type="GO" id="GO:0046872">
    <property type="term" value="F:metal ion binding"/>
    <property type="evidence" value="ECO:0007669"/>
    <property type="project" value="UniProtKB-KW"/>
</dbReference>
<feature type="binding site" description="axial binding residue" evidence="15">
    <location>
        <position position="189"/>
    </location>
    <ligand>
        <name>heme b</name>
        <dbReference type="ChEBI" id="CHEBI:60344"/>
        <label>b562</label>
    </ligand>
    <ligandPart>
        <name>Fe</name>
        <dbReference type="ChEBI" id="CHEBI:18248"/>
    </ligandPart>
</feature>
<keyword evidence="5 16" id="KW-0813">Transport</keyword>
<dbReference type="EMBL" id="DRNF01000348">
    <property type="protein sequence ID" value="HHJ81068.1"/>
    <property type="molecule type" value="Genomic_DNA"/>
</dbReference>
<comment type="subunit">
    <text evidence="3 16">The main subunits of complex b-c1 are: cytochrome b, cytochrome c1 and the Rieske protein.</text>
</comment>
<name>A0A832N3Y9_9GAMM</name>
<evidence type="ECO:0000256" key="6">
    <source>
        <dbReference type="ARBA" id="ARBA00022617"/>
    </source>
</evidence>
<proteinExistence type="inferred from homology"/>
<reference evidence="20" key="1">
    <citation type="journal article" date="2020" name="mSystems">
        <title>Genome- and Community-Level Interaction Insights into Carbon Utilization and Element Cycling Functions of Hydrothermarchaeota in Hydrothermal Sediment.</title>
        <authorList>
            <person name="Zhou Z."/>
            <person name="Liu Y."/>
            <person name="Xu W."/>
            <person name="Pan J."/>
            <person name="Luo Z.H."/>
            <person name="Li M."/>
        </authorList>
    </citation>
    <scope>NUCLEOTIDE SEQUENCE [LARGE SCALE GENOMIC DNA]</scope>
    <source>
        <strain evidence="20">HyVt-505</strain>
    </source>
</reference>
<dbReference type="SUPFAM" id="SSF81648">
    <property type="entry name" value="a domain/subunit of cytochrome bc1 complex (Ubiquinol-cytochrome c reductase)"/>
    <property type="match status" value="1"/>
</dbReference>
<feature type="binding site" evidence="14">
    <location>
        <position position="208"/>
    </location>
    <ligand>
        <name>a ubiquinone</name>
        <dbReference type="ChEBI" id="CHEBI:16389"/>
    </ligand>
</feature>
<evidence type="ECO:0000256" key="9">
    <source>
        <dbReference type="ARBA" id="ARBA00022723"/>
    </source>
</evidence>
<dbReference type="PANTHER" id="PTHR19271:SF16">
    <property type="entry name" value="CYTOCHROME B"/>
    <property type="match status" value="1"/>
</dbReference>
<feature type="domain" description="Cytochrome b/b6 N-terminal region profile" evidence="18">
    <location>
        <begin position="5"/>
        <end position="216"/>
    </location>
</feature>
<evidence type="ECO:0000256" key="3">
    <source>
        <dbReference type="ARBA" id="ARBA00011649"/>
    </source>
</evidence>
<dbReference type="InterPro" id="IPR048259">
    <property type="entry name" value="Cytochrome_b_N_euk/bac"/>
</dbReference>
<evidence type="ECO:0000256" key="13">
    <source>
        <dbReference type="ARBA" id="ARBA00023136"/>
    </source>
</evidence>
<feature type="transmembrane region" description="Helical" evidence="17">
    <location>
        <begin position="231"/>
        <end position="253"/>
    </location>
</feature>
<keyword evidence="6 15" id="KW-0349">Heme</keyword>
<evidence type="ECO:0000256" key="10">
    <source>
        <dbReference type="ARBA" id="ARBA00022982"/>
    </source>
</evidence>
<keyword evidence="7 16" id="KW-0679">Respiratory chain</keyword>
<feature type="transmembrane region" description="Helical" evidence="17">
    <location>
        <begin position="355"/>
        <end position="377"/>
    </location>
</feature>
<feature type="transmembrane region" description="Helical" evidence="17">
    <location>
        <begin position="191"/>
        <end position="210"/>
    </location>
</feature>
<evidence type="ECO:0000259" key="18">
    <source>
        <dbReference type="PROSITE" id="PS51002"/>
    </source>
</evidence>
<keyword evidence="9 15" id="KW-0479">Metal-binding</keyword>
<keyword evidence="12 15" id="KW-0408">Iron</keyword>
<sequence>MIKKVFAWVDERFPLDEMIKHELTEYPVPRNLNYMWSFGFLAMFVLIIQLVSGIFLAMHYKADVGMAFDSIQHIMREVNYGWLIRYLHSTGASAFFALIFIHIGRTLYYGSYRRPRELLWWTGLLLLLLLMATAFMGYLLPWGQMSFWGAQVITALFGVTPFIGDEVVIWLRGDFVVGDATLTRFFALHYLFPFIICAAVAIHLVALHWVKSSNPSGITLHAKDNIPFHPYFTIKDLFGLGVFLIIFFGFVFFSPEFWIMPENNVPANPMVTPPHIVPEWYFLPFYAILRSIPDPLGGVVAMAMSILIFLAMPWLDRSNVPGGAKFRPGYRIMVYVWFFDLMLLGYVGAQAPEGIFILLGRIATFIYFGLFLLLPFISKREERRSRVEGLPHEAEKLIREEQEELLRSEHYLRREDDQQKLKDIRKRLEDES</sequence>
<dbReference type="AlphaFoldDB" id="A0A832N3Y9"/>
<dbReference type="InterPro" id="IPR005798">
    <property type="entry name" value="Cyt_b/b6_C"/>
</dbReference>
<keyword evidence="13 17" id="KW-0472">Membrane</keyword>
<dbReference type="InterPro" id="IPR048260">
    <property type="entry name" value="Cytochrome_b_C_euk/bac"/>
</dbReference>
<evidence type="ECO:0000256" key="11">
    <source>
        <dbReference type="ARBA" id="ARBA00022989"/>
    </source>
</evidence>
<dbReference type="GO" id="GO:0045275">
    <property type="term" value="C:respiratory chain complex III"/>
    <property type="evidence" value="ECO:0007669"/>
    <property type="project" value="InterPro"/>
</dbReference>
<dbReference type="InterPro" id="IPR016174">
    <property type="entry name" value="Di-haem_cyt_TM"/>
</dbReference>
<organism evidence="20">
    <name type="scientific">Candidatus Tenderia electrophaga</name>
    <dbReference type="NCBI Taxonomy" id="1748243"/>
    <lineage>
        <taxon>Bacteria</taxon>
        <taxon>Pseudomonadati</taxon>
        <taxon>Pseudomonadota</taxon>
        <taxon>Gammaproteobacteria</taxon>
        <taxon>Candidatus Tenderiales</taxon>
        <taxon>Candidatus Tenderiaceae</taxon>
        <taxon>Candidatus Tenderia</taxon>
    </lineage>
</organism>
<dbReference type="Pfam" id="PF00032">
    <property type="entry name" value="Cytochrom_B_C"/>
    <property type="match status" value="1"/>
</dbReference>
<evidence type="ECO:0000256" key="5">
    <source>
        <dbReference type="ARBA" id="ARBA00022448"/>
    </source>
</evidence>
<evidence type="ECO:0000313" key="20">
    <source>
        <dbReference type="EMBL" id="HHJ81068.1"/>
    </source>
</evidence>
<evidence type="ECO:0000256" key="12">
    <source>
        <dbReference type="ARBA" id="ARBA00023004"/>
    </source>
</evidence>
<feature type="transmembrane region" description="Helical" evidence="17">
    <location>
        <begin position="118"/>
        <end position="140"/>
    </location>
</feature>
<feature type="binding site" description="axial binding residue" evidence="15">
    <location>
        <position position="88"/>
    </location>
    <ligand>
        <name>heme b</name>
        <dbReference type="ChEBI" id="CHEBI:60344"/>
        <label>b562</label>
    </ligand>
    <ligandPart>
        <name>Fe</name>
        <dbReference type="ChEBI" id="CHEBI:18248"/>
    </ligandPart>
</feature>
<comment type="similarity">
    <text evidence="16">Belongs to the cytochrome b family.</text>
</comment>